<organism evidence="3 4">
    <name type="scientific">Ruegeria spongiae</name>
    <dbReference type="NCBI Taxonomy" id="2942209"/>
    <lineage>
        <taxon>Bacteria</taxon>
        <taxon>Pseudomonadati</taxon>
        <taxon>Pseudomonadota</taxon>
        <taxon>Alphaproteobacteria</taxon>
        <taxon>Rhodobacterales</taxon>
        <taxon>Roseobacteraceae</taxon>
        <taxon>Ruegeria</taxon>
    </lineage>
</organism>
<evidence type="ECO:0000259" key="2">
    <source>
        <dbReference type="Pfam" id="PF21939"/>
    </source>
</evidence>
<evidence type="ECO:0000256" key="1">
    <source>
        <dbReference type="SAM" id="Phobius"/>
    </source>
</evidence>
<proteinExistence type="predicted"/>
<dbReference type="SUPFAM" id="SSF88874">
    <property type="entry name" value="Receptor-binding domain of short tail fibre protein gp12"/>
    <property type="match status" value="1"/>
</dbReference>
<dbReference type="EMBL" id="JAMFMB010000070">
    <property type="protein sequence ID" value="MCL6286207.1"/>
    <property type="molecule type" value="Genomic_DNA"/>
</dbReference>
<dbReference type="RefSeq" id="WP_249713690.1">
    <property type="nucleotide sequence ID" value="NZ_JAMFMB010000070.1"/>
</dbReference>
<dbReference type="InterPro" id="IPR053827">
    <property type="entry name" value="Gp10_C"/>
</dbReference>
<accession>A0ABT0Q8R3</accession>
<protein>
    <recommendedName>
        <fullName evidence="2">Baseplate structural protein Gp10 C-terminal domain-containing protein</fullName>
    </recommendedName>
</protein>
<comment type="caution">
    <text evidence="3">The sequence shown here is derived from an EMBL/GenBank/DDBJ whole genome shotgun (WGS) entry which is preliminary data.</text>
</comment>
<name>A0ABT0Q8R3_9RHOB</name>
<dbReference type="Proteomes" id="UP001203880">
    <property type="component" value="Unassembled WGS sequence"/>
</dbReference>
<evidence type="ECO:0000313" key="3">
    <source>
        <dbReference type="EMBL" id="MCL6286207.1"/>
    </source>
</evidence>
<keyword evidence="4" id="KW-1185">Reference proteome</keyword>
<reference evidence="3" key="1">
    <citation type="submission" date="2022-05" db="EMBL/GenBank/DDBJ databases">
        <authorList>
            <person name="Park J.-S."/>
        </authorList>
    </citation>
    <scope>NUCLEOTIDE SEQUENCE</scope>
    <source>
        <strain evidence="3">2012CJ41-6</strain>
    </source>
</reference>
<keyword evidence="1" id="KW-0812">Transmembrane</keyword>
<gene>
    <name evidence="3" type="ORF">M3P21_22200</name>
</gene>
<dbReference type="Pfam" id="PF21939">
    <property type="entry name" value="Gp10_C"/>
    <property type="match status" value="1"/>
</dbReference>
<keyword evidence="1" id="KW-0472">Membrane</keyword>
<feature type="transmembrane region" description="Helical" evidence="1">
    <location>
        <begin position="34"/>
        <end position="54"/>
    </location>
</feature>
<feature type="domain" description="Baseplate structural protein Gp10 C-terminal" evidence="2">
    <location>
        <begin position="180"/>
        <end position="292"/>
    </location>
</feature>
<keyword evidence="1" id="KW-1133">Transmembrane helix</keyword>
<evidence type="ECO:0000313" key="4">
    <source>
        <dbReference type="Proteomes" id="UP001203880"/>
    </source>
</evidence>
<sequence>MVENEEPSEKRILEILTEDIQAHRDYVQRLYRNAFYVGGIGLAAGVGLAIWVLGERLDSSILQHRIDEKLVAKVNLLTDDRVGDAEAEISKAAIAATSDAKIEIEAAANSAKKDARDDVDKYLKERLTADLAELVKPQLEVIAEASASDLAAVVTLPRGLVAAFDSNEGCPLGWSVFEDGGGRTIVGAGEHRNEGENGRRLLTHPVGQTGGAELHVLTLNEMPSHRHEVVWINSRGDQSVSLNGSSVDVANDDQFHIASFREGGQANRNVGTTAVGGSAPHNNMPPYIALYFCKKE</sequence>